<protein>
    <recommendedName>
        <fullName evidence="9">Orotidine 5'-phosphate decarboxylase</fullName>
        <ecNumber evidence="9">4.1.1.23</ecNumber>
    </recommendedName>
    <alternativeName>
        <fullName evidence="9">OMP decarboxylase</fullName>
        <shortName evidence="9">OMPDCase</shortName>
        <shortName evidence="9">OMPdecase</shortName>
    </alternativeName>
</protein>
<comment type="subunit">
    <text evidence="3 9">Homodimer.</text>
</comment>
<evidence type="ECO:0000256" key="7">
    <source>
        <dbReference type="ARBA" id="ARBA00049157"/>
    </source>
</evidence>
<dbReference type="CDD" id="cd04725">
    <property type="entry name" value="OMP_decarboxylase_like"/>
    <property type="match status" value="1"/>
</dbReference>
<feature type="binding site" evidence="9">
    <location>
        <begin position="64"/>
        <end position="73"/>
    </location>
    <ligand>
        <name>substrate</name>
    </ligand>
</feature>
<keyword evidence="4 9" id="KW-0210">Decarboxylase</keyword>
<dbReference type="AlphaFoldDB" id="A0A842HB79"/>
<keyword evidence="6 9" id="KW-0456">Lyase</keyword>
<accession>A0A842HB79</accession>
<dbReference type="UniPathway" id="UPA00070">
    <property type="reaction ID" value="UER00120"/>
</dbReference>
<evidence type="ECO:0000256" key="9">
    <source>
        <dbReference type="HAMAP-Rule" id="MF_01200"/>
    </source>
</evidence>
<name>A0A842HB79_9BACT</name>
<dbReference type="PROSITE" id="PS00156">
    <property type="entry name" value="OMPDECASE"/>
    <property type="match status" value="1"/>
</dbReference>
<dbReference type="Pfam" id="PF00215">
    <property type="entry name" value="OMPdecase"/>
    <property type="match status" value="1"/>
</dbReference>
<dbReference type="SMART" id="SM00934">
    <property type="entry name" value="OMPdecase"/>
    <property type="match status" value="1"/>
</dbReference>
<evidence type="ECO:0000256" key="2">
    <source>
        <dbReference type="ARBA" id="ARBA00004861"/>
    </source>
</evidence>
<sequence>MSQPREDCKLILALDVPTREEAFAMLERCGSELRWVKVGLQLFVKYGPDFVKEIADKGYAVFLDLKLHDIPNTVASAVRSLKGLPIGMLTLHSMGGQEMMTRAAEAAAEINPELTLLGVTVLTSMNRTNLATIGFDDDPEAMVLRLARLTAESGLGGLVCSPLELPLVRKELGPKLAIITPGVRPEGASADDQKRTLTPAGAREKGSSFIVVGRPILKAEDPSQAIRRILAELR</sequence>
<evidence type="ECO:0000256" key="12">
    <source>
        <dbReference type="RuleBase" id="RU000512"/>
    </source>
</evidence>
<reference evidence="14 15" key="1">
    <citation type="submission" date="2020-07" db="EMBL/GenBank/DDBJ databases">
        <authorList>
            <person name="Feng X."/>
        </authorList>
    </citation>
    <scope>NUCLEOTIDE SEQUENCE [LARGE SCALE GENOMIC DNA]</scope>
    <source>
        <strain evidence="14 15">JCM31066</strain>
    </source>
</reference>
<evidence type="ECO:0000256" key="11">
    <source>
        <dbReference type="PIRSR" id="PIRSR614732-2"/>
    </source>
</evidence>
<feature type="binding site" evidence="9 11">
    <location>
        <position position="123"/>
    </location>
    <ligand>
        <name>substrate</name>
    </ligand>
</feature>
<dbReference type="SUPFAM" id="SSF51366">
    <property type="entry name" value="Ribulose-phoshate binding barrel"/>
    <property type="match status" value="1"/>
</dbReference>
<evidence type="ECO:0000313" key="14">
    <source>
        <dbReference type="EMBL" id="MBC2593655.1"/>
    </source>
</evidence>
<evidence type="ECO:0000256" key="6">
    <source>
        <dbReference type="ARBA" id="ARBA00023239"/>
    </source>
</evidence>
<feature type="binding site" evidence="9 11">
    <location>
        <position position="213"/>
    </location>
    <ligand>
        <name>substrate</name>
    </ligand>
</feature>
<evidence type="ECO:0000256" key="3">
    <source>
        <dbReference type="ARBA" id="ARBA00011738"/>
    </source>
</evidence>
<dbReference type="InterPro" id="IPR013785">
    <property type="entry name" value="Aldolase_TIM"/>
</dbReference>
<dbReference type="Proteomes" id="UP000546464">
    <property type="component" value="Unassembled WGS sequence"/>
</dbReference>
<feature type="active site" description="For OMPdecase activity" evidence="10">
    <location>
        <position position="66"/>
    </location>
</feature>
<dbReference type="NCBIfam" id="TIGR01740">
    <property type="entry name" value="pyrF"/>
    <property type="match status" value="1"/>
</dbReference>
<dbReference type="InterPro" id="IPR001754">
    <property type="entry name" value="OMPdeCOase_dom"/>
</dbReference>
<organism evidence="14 15">
    <name type="scientific">Ruficoccus amylovorans</name>
    <dbReference type="NCBI Taxonomy" id="1804625"/>
    <lineage>
        <taxon>Bacteria</taxon>
        <taxon>Pseudomonadati</taxon>
        <taxon>Verrucomicrobiota</taxon>
        <taxon>Opitutia</taxon>
        <taxon>Puniceicoccales</taxon>
        <taxon>Cerasicoccaceae</taxon>
        <taxon>Ruficoccus</taxon>
    </lineage>
</organism>
<proteinExistence type="inferred from homology"/>
<feature type="domain" description="Orotidine 5'-phosphate decarboxylase" evidence="13">
    <location>
        <begin position="9"/>
        <end position="229"/>
    </location>
</feature>
<dbReference type="GO" id="GO:0044205">
    <property type="term" value="P:'de novo' UMP biosynthetic process"/>
    <property type="evidence" value="ECO:0007669"/>
    <property type="project" value="UniProtKB-UniRule"/>
</dbReference>
<evidence type="ECO:0000256" key="1">
    <source>
        <dbReference type="ARBA" id="ARBA00002356"/>
    </source>
</evidence>
<dbReference type="InterPro" id="IPR018089">
    <property type="entry name" value="OMPdecase_AS"/>
</dbReference>
<dbReference type="GO" id="GO:0005829">
    <property type="term" value="C:cytosol"/>
    <property type="evidence" value="ECO:0007669"/>
    <property type="project" value="TreeGrafter"/>
</dbReference>
<feature type="binding site" evidence="9 11">
    <location>
        <position position="184"/>
    </location>
    <ligand>
        <name>substrate</name>
    </ligand>
</feature>
<feature type="binding site" evidence="9 11">
    <location>
        <position position="15"/>
    </location>
    <ligand>
        <name>substrate</name>
    </ligand>
</feature>
<feature type="active site" description="Proton donor" evidence="9">
    <location>
        <position position="66"/>
    </location>
</feature>
<dbReference type="PANTHER" id="PTHR32119:SF2">
    <property type="entry name" value="OROTIDINE 5'-PHOSPHATE DECARBOXYLASE"/>
    <property type="match status" value="1"/>
</dbReference>
<evidence type="ECO:0000256" key="5">
    <source>
        <dbReference type="ARBA" id="ARBA00022975"/>
    </source>
</evidence>
<dbReference type="NCBIfam" id="NF001273">
    <property type="entry name" value="PRK00230.1"/>
    <property type="match status" value="1"/>
</dbReference>
<evidence type="ECO:0000259" key="13">
    <source>
        <dbReference type="SMART" id="SM00934"/>
    </source>
</evidence>
<dbReference type="InterPro" id="IPR011060">
    <property type="entry name" value="RibuloseP-bd_barrel"/>
</dbReference>
<feature type="binding site" evidence="9 11">
    <location>
        <position position="193"/>
    </location>
    <ligand>
        <name>substrate</name>
    </ligand>
</feature>
<dbReference type="GO" id="GO:0004590">
    <property type="term" value="F:orotidine-5'-phosphate decarboxylase activity"/>
    <property type="evidence" value="ECO:0007669"/>
    <property type="project" value="UniProtKB-UniRule"/>
</dbReference>
<keyword evidence="5 9" id="KW-0665">Pyrimidine biosynthesis</keyword>
<evidence type="ECO:0000256" key="4">
    <source>
        <dbReference type="ARBA" id="ARBA00022793"/>
    </source>
</evidence>
<dbReference type="InterPro" id="IPR047596">
    <property type="entry name" value="OMPdecase_bac"/>
</dbReference>
<dbReference type="InterPro" id="IPR014732">
    <property type="entry name" value="OMPdecase"/>
</dbReference>
<gene>
    <name evidence="9 14" type="primary">pyrF</name>
    <name evidence="14" type="ORF">H5P28_05205</name>
</gene>
<evidence type="ECO:0000313" key="15">
    <source>
        <dbReference type="Proteomes" id="UP000546464"/>
    </source>
</evidence>
<comment type="similarity">
    <text evidence="8 9">Belongs to the OMP decarboxylase family. Type 1 subfamily.</text>
</comment>
<dbReference type="RefSeq" id="WP_185674658.1">
    <property type="nucleotide sequence ID" value="NZ_JACHVB010000014.1"/>
</dbReference>
<evidence type="ECO:0000256" key="8">
    <source>
        <dbReference type="ARBA" id="ARBA00061012"/>
    </source>
</evidence>
<comment type="pathway">
    <text evidence="2 9 12">Pyrimidine metabolism; UMP biosynthesis via de novo pathway; UMP from orotate: step 2/2.</text>
</comment>
<comment type="catalytic activity">
    <reaction evidence="7 9 12">
        <text>orotidine 5'-phosphate + H(+) = UMP + CO2</text>
        <dbReference type="Rhea" id="RHEA:11596"/>
        <dbReference type="ChEBI" id="CHEBI:15378"/>
        <dbReference type="ChEBI" id="CHEBI:16526"/>
        <dbReference type="ChEBI" id="CHEBI:57538"/>
        <dbReference type="ChEBI" id="CHEBI:57865"/>
        <dbReference type="EC" id="4.1.1.23"/>
    </reaction>
</comment>
<dbReference type="EMBL" id="JACHVB010000014">
    <property type="protein sequence ID" value="MBC2593655.1"/>
    <property type="molecule type" value="Genomic_DNA"/>
</dbReference>
<dbReference type="EC" id="4.1.1.23" evidence="9"/>
<dbReference type="HAMAP" id="MF_01200_B">
    <property type="entry name" value="OMPdecase_type1_B"/>
    <property type="match status" value="1"/>
</dbReference>
<feature type="active site" description="For OMPdecase activity" evidence="10">
    <location>
        <position position="69"/>
    </location>
</feature>
<keyword evidence="15" id="KW-1185">Reference proteome</keyword>
<dbReference type="Gene3D" id="3.20.20.70">
    <property type="entry name" value="Aldolase class I"/>
    <property type="match status" value="1"/>
</dbReference>
<feature type="binding site" evidence="9 11">
    <location>
        <position position="37"/>
    </location>
    <ligand>
        <name>substrate</name>
    </ligand>
</feature>
<evidence type="ECO:0000256" key="10">
    <source>
        <dbReference type="PIRSR" id="PIRSR614732-1"/>
    </source>
</evidence>
<comment type="caution">
    <text evidence="14">The sequence shown here is derived from an EMBL/GenBank/DDBJ whole genome shotgun (WGS) entry which is preliminary data.</text>
</comment>
<dbReference type="FunFam" id="3.20.20.70:FF:000015">
    <property type="entry name" value="Orotidine 5'-phosphate decarboxylase"/>
    <property type="match status" value="1"/>
</dbReference>
<dbReference type="PANTHER" id="PTHR32119">
    <property type="entry name" value="OROTIDINE 5'-PHOSPHATE DECARBOXYLASE"/>
    <property type="match status" value="1"/>
</dbReference>
<comment type="function">
    <text evidence="1 9">Catalyzes the decarboxylation of orotidine 5'-monophosphate (OMP) to uridine 5'-monophosphate (UMP).</text>
</comment>
<dbReference type="GO" id="GO:0006207">
    <property type="term" value="P:'de novo' pyrimidine nucleobase biosynthetic process"/>
    <property type="evidence" value="ECO:0007669"/>
    <property type="project" value="InterPro"/>
</dbReference>
<feature type="binding site" evidence="9 11">
    <location>
        <position position="214"/>
    </location>
    <ligand>
        <name>substrate</name>
    </ligand>
</feature>
<feature type="active site" description="For OMPdecase activity" evidence="10">
    <location>
        <position position="64"/>
    </location>
</feature>